<evidence type="ECO:0000256" key="1">
    <source>
        <dbReference type="SAM" id="MobiDB-lite"/>
    </source>
</evidence>
<dbReference type="EMBL" id="BSTK01000015">
    <property type="protein sequence ID" value="GLY90072.1"/>
    <property type="molecule type" value="Genomic_DNA"/>
</dbReference>
<reference evidence="3" key="1">
    <citation type="submission" date="2023-03" db="EMBL/GenBank/DDBJ databases">
        <title>Actinoallomurus iriomotensis NBRC 103684.</title>
        <authorList>
            <person name="Ichikawa N."/>
            <person name="Sato H."/>
            <person name="Tonouchi N."/>
        </authorList>
    </citation>
    <scope>NUCLEOTIDE SEQUENCE</scope>
    <source>
        <strain evidence="3">NBRC 103684</strain>
    </source>
</reference>
<accession>A0A9W6SD66</accession>
<evidence type="ECO:0000313" key="4">
    <source>
        <dbReference type="Proteomes" id="UP001165074"/>
    </source>
</evidence>
<evidence type="ECO:0000313" key="3">
    <source>
        <dbReference type="EMBL" id="GLY90072.1"/>
    </source>
</evidence>
<dbReference type="Proteomes" id="UP001165074">
    <property type="component" value="Unassembled WGS sequence"/>
</dbReference>
<feature type="compositionally biased region" description="Basic residues" evidence="1">
    <location>
        <begin position="31"/>
        <end position="45"/>
    </location>
</feature>
<name>A0A9W6SD66_9ACTN</name>
<keyword evidence="4" id="KW-1185">Reference proteome</keyword>
<keyword evidence="2" id="KW-1133">Transmembrane helix</keyword>
<organism evidence="3 4">
    <name type="scientific">Actinoallomurus iriomotensis</name>
    <dbReference type="NCBI Taxonomy" id="478107"/>
    <lineage>
        <taxon>Bacteria</taxon>
        <taxon>Bacillati</taxon>
        <taxon>Actinomycetota</taxon>
        <taxon>Actinomycetes</taxon>
        <taxon>Streptosporangiales</taxon>
        <taxon>Thermomonosporaceae</taxon>
        <taxon>Actinoallomurus</taxon>
    </lineage>
</organism>
<proteinExistence type="predicted"/>
<sequence>MLCFGAYAAVLRGVTEHRRPPTRDLEAMARSHSRRSAHRRKRQSRRTAGLGIAGGVLGVGAVAGLIVGVRAHGGPGMPEPRTVAARTSAAPGSGVSSLSQLKTGSRLDVSTPDGYSYSLAAVKAGTAERPLASTTVRPADGTTLGYLDYVITNTGTDAALLDFPADLFVKRSRVPASVLAENRCMPQPGAPSDMCTLPDHTDVVNTLGFAPPRSEDGDQYIPAGASYLVRVATDMPVEASVTPQDMGLYVWNPRFTQNRRAVEVPLP</sequence>
<dbReference type="AlphaFoldDB" id="A0A9W6SD66"/>
<gene>
    <name evidence="3" type="ORF">Airi02_080010</name>
</gene>
<comment type="caution">
    <text evidence="3">The sequence shown here is derived from an EMBL/GenBank/DDBJ whole genome shotgun (WGS) entry which is preliminary data.</text>
</comment>
<protein>
    <submittedName>
        <fullName evidence="3">Uncharacterized protein</fullName>
    </submittedName>
</protein>
<keyword evidence="2" id="KW-0812">Transmembrane</keyword>
<feature type="transmembrane region" description="Helical" evidence="2">
    <location>
        <begin position="48"/>
        <end position="69"/>
    </location>
</feature>
<feature type="region of interest" description="Disordered" evidence="1">
    <location>
        <begin position="28"/>
        <end position="47"/>
    </location>
</feature>
<keyword evidence="2" id="KW-0472">Membrane</keyword>
<evidence type="ECO:0000256" key="2">
    <source>
        <dbReference type="SAM" id="Phobius"/>
    </source>
</evidence>